<evidence type="ECO:0000313" key="1">
    <source>
        <dbReference type="EMBL" id="QBR83560.1"/>
    </source>
</evidence>
<reference evidence="1 2" key="1">
    <citation type="submission" date="2019-03" db="EMBL/GenBank/DDBJ databases">
        <title>Diverse conjugative elements silence natural transformation in Legionella species.</title>
        <authorList>
            <person name="Durieux I."/>
            <person name="Ginevra C."/>
            <person name="Attaiech L."/>
            <person name="Picq K."/>
            <person name="Juan P.A."/>
            <person name="Jarraud S."/>
            <person name="Charpentier X."/>
        </authorList>
    </citation>
    <scope>NUCLEOTIDE SEQUENCE [LARGE SCALE GENOMIC DNA]</scope>
    <source>
        <strain evidence="1 2">HL-0427-4011</strain>
    </source>
</reference>
<name>A0AAX1EEM6_9GAMM</name>
<accession>A0AAX1EEM6</accession>
<dbReference type="Proteomes" id="UP000295517">
    <property type="component" value="Chromosome"/>
</dbReference>
<protein>
    <submittedName>
        <fullName evidence="1">Uncharacterized protein</fullName>
    </submittedName>
</protein>
<evidence type="ECO:0000313" key="2">
    <source>
        <dbReference type="Proteomes" id="UP000295517"/>
    </source>
</evidence>
<dbReference type="RefSeq" id="WP_135059934.1">
    <property type="nucleotide sequence ID" value="NZ_CP038254.1"/>
</dbReference>
<gene>
    <name evidence="1" type="ORF">E3983_03810</name>
</gene>
<dbReference type="EMBL" id="CP038254">
    <property type="protein sequence ID" value="QBR83560.1"/>
    <property type="molecule type" value="Genomic_DNA"/>
</dbReference>
<sequence>MLGVGKTNPQSYFDFNKVYSGIKAGLIFKALEISPVARVMAVFYTASKIVEITNFIVEETREQNEEKCYRAHVRFGQTHQDDMNRMKHINAGAY</sequence>
<dbReference type="AlphaFoldDB" id="A0AAX1EEM6"/>
<proteinExistence type="predicted"/>
<organism evidence="1 2">
    <name type="scientific">Legionella israelensis</name>
    <dbReference type="NCBI Taxonomy" id="454"/>
    <lineage>
        <taxon>Bacteria</taxon>
        <taxon>Pseudomonadati</taxon>
        <taxon>Pseudomonadota</taxon>
        <taxon>Gammaproteobacteria</taxon>
        <taxon>Legionellales</taxon>
        <taxon>Legionellaceae</taxon>
        <taxon>Legionella</taxon>
    </lineage>
</organism>